<evidence type="ECO:0000256" key="1">
    <source>
        <dbReference type="SAM" id="Phobius"/>
    </source>
</evidence>
<dbReference type="OrthoDB" id="9810066at2"/>
<dbReference type="RefSeq" id="WP_130991453.1">
    <property type="nucleotide sequence ID" value="NZ_SISK01000008.1"/>
</dbReference>
<keyword evidence="1" id="KW-0812">Transmembrane</keyword>
<evidence type="ECO:0000313" key="2">
    <source>
        <dbReference type="EMBL" id="TBN39030.1"/>
    </source>
</evidence>
<protein>
    <submittedName>
        <fullName evidence="2">Uncharacterized protein</fullName>
    </submittedName>
</protein>
<dbReference type="EMBL" id="SISK01000008">
    <property type="protein sequence ID" value="TBN39030.1"/>
    <property type="molecule type" value="Genomic_DNA"/>
</dbReference>
<keyword evidence="1" id="KW-1133">Transmembrane helix</keyword>
<proteinExistence type="predicted"/>
<accession>A0A4Q9G1E8</accession>
<reference evidence="2 3" key="1">
    <citation type="submission" date="2019-02" db="EMBL/GenBank/DDBJ databases">
        <title>Paracoccus subflavus sp. nov., isolated from marine sediment of the Pacific Ocean.</title>
        <authorList>
            <person name="Zhang G."/>
        </authorList>
    </citation>
    <scope>NUCLEOTIDE SEQUENCE [LARGE SCALE GENOMIC DNA]</scope>
    <source>
        <strain evidence="2 3">GY0581</strain>
    </source>
</reference>
<evidence type="ECO:0000313" key="3">
    <source>
        <dbReference type="Proteomes" id="UP000293520"/>
    </source>
</evidence>
<dbReference type="AlphaFoldDB" id="A0A4Q9G1E8"/>
<sequence>MQPAPTPSPPIRADGLQLDEHRDRQERYWRVQRAAWWGFGIIVLLAVLGLTGSGGVFQTRTIGFGTATVELPRVTRWEGSDELTVTFHDAADRHEIRIGQPFFDRFSIERIQPEPLENVLLPGAQSLVFPSAGDPPHTVRIDLRAGHFGWTAFDMTIGDQTRRISLIVLP</sequence>
<feature type="transmembrane region" description="Helical" evidence="1">
    <location>
        <begin position="34"/>
        <end position="57"/>
    </location>
</feature>
<comment type="caution">
    <text evidence="2">The sequence shown here is derived from an EMBL/GenBank/DDBJ whole genome shotgun (WGS) entry which is preliminary data.</text>
</comment>
<keyword evidence="1" id="KW-0472">Membrane</keyword>
<organism evidence="2 3">
    <name type="scientific">Paracoccus subflavus</name>
    <dbReference type="NCBI Taxonomy" id="2528244"/>
    <lineage>
        <taxon>Bacteria</taxon>
        <taxon>Pseudomonadati</taxon>
        <taxon>Pseudomonadota</taxon>
        <taxon>Alphaproteobacteria</taxon>
        <taxon>Rhodobacterales</taxon>
        <taxon>Paracoccaceae</taxon>
        <taxon>Paracoccus</taxon>
    </lineage>
</organism>
<dbReference type="Proteomes" id="UP000293520">
    <property type="component" value="Unassembled WGS sequence"/>
</dbReference>
<gene>
    <name evidence="2" type="ORF">EYE42_11365</name>
</gene>
<name>A0A4Q9G1E8_9RHOB</name>
<keyword evidence="3" id="KW-1185">Reference proteome</keyword>